<keyword evidence="5" id="KW-1185">Reference proteome</keyword>
<dbReference type="SUPFAM" id="SSF140931">
    <property type="entry name" value="Fic-like"/>
    <property type="match status" value="1"/>
</dbReference>
<dbReference type="RefSeq" id="WP_221441012.1">
    <property type="nucleotide sequence ID" value="NZ_JACHMM010000001.1"/>
</dbReference>
<comment type="caution">
    <text evidence="4">The sequence shown here is derived from an EMBL/GenBank/DDBJ whole genome shotgun (WGS) entry which is preliminary data.</text>
</comment>
<dbReference type="InterPro" id="IPR036597">
    <property type="entry name" value="Fido-like_dom_sf"/>
</dbReference>
<feature type="binding site" evidence="2">
    <location>
        <begin position="243"/>
        <end position="250"/>
    </location>
    <ligand>
        <name>ATP</name>
        <dbReference type="ChEBI" id="CHEBI:30616"/>
    </ligand>
</feature>
<feature type="domain" description="Fido" evidence="3">
    <location>
        <begin position="153"/>
        <end position="303"/>
    </location>
</feature>
<dbReference type="AlphaFoldDB" id="A0A7W9LLV5"/>
<evidence type="ECO:0000313" key="4">
    <source>
        <dbReference type="EMBL" id="MBB5788519.1"/>
    </source>
</evidence>
<evidence type="ECO:0000256" key="2">
    <source>
        <dbReference type="PIRSR" id="PIRSR640198-2"/>
    </source>
</evidence>
<reference evidence="4 5" key="1">
    <citation type="submission" date="2020-08" db="EMBL/GenBank/DDBJ databases">
        <title>Sequencing the genomes of 1000 actinobacteria strains.</title>
        <authorList>
            <person name="Klenk H.-P."/>
        </authorList>
    </citation>
    <scope>NUCLEOTIDE SEQUENCE [LARGE SCALE GENOMIC DNA]</scope>
    <source>
        <strain evidence="4 5">DSM 102122</strain>
    </source>
</reference>
<dbReference type="PANTHER" id="PTHR13504:SF38">
    <property type="entry name" value="FIDO DOMAIN-CONTAINING PROTEIN"/>
    <property type="match status" value="1"/>
</dbReference>
<dbReference type="Pfam" id="PF02661">
    <property type="entry name" value="Fic"/>
    <property type="match status" value="1"/>
</dbReference>
<evidence type="ECO:0000313" key="5">
    <source>
        <dbReference type="Proteomes" id="UP000542813"/>
    </source>
</evidence>
<evidence type="ECO:0000256" key="1">
    <source>
        <dbReference type="PIRSR" id="PIRSR640198-1"/>
    </source>
</evidence>
<dbReference type="PANTHER" id="PTHR13504">
    <property type="entry name" value="FIDO DOMAIN-CONTAINING PROTEIN DDB_G0283145"/>
    <property type="match status" value="1"/>
</dbReference>
<protein>
    <submittedName>
        <fullName evidence="4">Fic family protein</fullName>
    </submittedName>
</protein>
<dbReference type="InterPro" id="IPR003812">
    <property type="entry name" value="Fido"/>
</dbReference>
<organism evidence="4 5">
    <name type="scientific">Jiangella mangrovi</name>
    <dbReference type="NCBI Taxonomy" id="1524084"/>
    <lineage>
        <taxon>Bacteria</taxon>
        <taxon>Bacillati</taxon>
        <taxon>Actinomycetota</taxon>
        <taxon>Actinomycetes</taxon>
        <taxon>Jiangellales</taxon>
        <taxon>Jiangellaceae</taxon>
        <taxon>Jiangella</taxon>
    </lineage>
</organism>
<evidence type="ECO:0000259" key="3">
    <source>
        <dbReference type="PROSITE" id="PS51459"/>
    </source>
</evidence>
<sequence>MSEGERQPTADRPEIRLDVRIEAHDERVVPWRQSQKGGSREDRMLREVTVSLPPRISDFAPELPSFVATQVDEALTAITRLDTFHGEHLTALSVLLLRAESVASSKIEQVEASMEDFARASHGTRSNASATSMVASANALDSLIASVDGHGSVTLENILTAHRILMADDPYEASHAGRLRDMQNWIGGSDYAPRNTLYVPPPAETVEAYMTDLLEFANRDDVPVLAQAAVAHAQFESIHPFTDGNGRIGRALVNTILRRRGVTSRVVVPIASALVAKKDTYFEVLTAYRQGDGGPIIRAFARATRTSARESETSARRLSELPEQWSAMYAERAGKAPRSGSAARKILDHLPSVPFFTTEEMEDLIGGATSSVYSAIEKLAEADILRPLTSRKRKQVWCAGAIIDELEDLGDRVARQTTSDPVWRDIQRQVVADLVRRDQARWSNLR</sequence>
<keyword evidence="2" id="KW-0067">ATP-binding</keyword>
<dbReference type="GO" id="GO:0005524">
    <property type="term" value="F:ATP binding"/>
    <property type="evidence" value="ECO:0007669"/>
    <property type="project" value="UniProtKB-KW"/>
</dbReference>
<name>A0A7W9LLV5_9ACTN</name>
<gene>
    <name evidence="4" type="ORF">HD601_003094</name>
</gene>
<proteinExistence type="predicted"/>
<dbReference type="Gene3D" id="1.10.3290.10">
    <property type="entry name" value="Fido-like domain"/>
    <property type="match status" value="1"/>
</dbReference>
<dbReference type="InterPro" id="IPR040198">
    <property type="entry name" value="Fido_containing"/>
</dbReference>
<keyword evidence="2" id="KW-0547">Nucleotide-binding</keyword>
<dbReference type="PROSITE" id="PS51459">
    <property type="entry name" value="FIDO"/>
    <property type="match status" value="1"/>
</dbReference>
<dbReference type="Proteomes" id="UP000542813">
    <property type="component" value="Unassembled WGS sequence"/>
</dbReference>
<accession>A0A7W9LLV5</accession>
<feature type="active site" evidence="1">
    <location>
        <position position="239"/>
    </location>
</feature>
<dbReference type="EMBL" id="JACHMM010000001">
    <property type="protein sequence ID" value="MBB5788519.1"/>
    <property type="molecule type" value="Genomic_DNA"/>
</dbReference>